<proteinExistence type="predicted"/>
<dbReference type="Pfam" id="PF03703">
    <property type="entry name" value="bPH_2"/>
    <property type="match status" value="1"/>
</dbReference>
<dbReference type="AlphaFoldDB" id="A0A2A9EF39"/>
<protein>
    <submittedName>
        <fullName evidence="3">Membrane protein YdbS with pleckstrin-like domain</fullName>
    </submittedName>
</protein>
<gene>
    <name evidence="3" type="ORF">ATL41_1579</name>
</gene>
<dbReference type="Proteomes" id="UP000221394">
    <property type="component" value="Unassembled WGS sequence"/>
</dbReference>
<dbReference type="PANTHER" id="PTHR37938:SF1">
    <property type="entry name" value="BLL0215 PROTEIN"/>
    <property type="match status" value="1"/>
</dbReference>
<keyword evidence="1" id="KW-0472">Membrane</keyword>
<evidence type="ECO:0000313" key="3">
    <source>
        <dbReference type="EMBL" id="PFG36840.1"/>
    </source>
</evidence>
<reference evidence="3 4" key="1">
    <citation type="submission" date="2017-10" db="EMBL/GenBank/DDBJ databases">
        <title>Sequencing the genomes of 1000 actinobacteria strains.</title>
        <authorList>
            <person name="Klenk H.-P."/>
        </authorList>
    </citation>
    <scope>NUCLEOTIDE SEQUENCE [LARGE SCALE GENOMIC DNA]</scope>
    <source>
        <strain evidence="3 4">DSM 21574</strain>
    </source>
</reference>
<accession>A0A2A9EF39</accession>
<dbReference type="InterPro" id="IPR005182">
    <property type="entry name" value="YdbS-like_PH"/>
</dbReference>
<sequence>MSIDKTLGNGEFVVLTTRTHPKALFKPFLLFLLVVAAFVAALVWFPENDAKQWVLVAVGAVAIVTLVTWVLVPYLRWRHSSYTFTNKRLITREGIITRVGRDIPLFRINDFTYERDLLDRLLGCGTIVVSDATEKAGVMLYDVPRIAEVQRELSNLIFQADDGSDDGEFPPGEPRRR</sequence>
<dbReference type="EMBL" id="PDJH01000001">
    <property type="protein sequence ID" value="PFG36840.1"/>
    <property type="molecule type" value="Genomic_DNA"/>
</dbReference>
<evidence type="ECO:0000313" key="4">
    <source>
        <dbReference type="Proteomes" id="UP000221394"/>
    </source>
</evidence>
<dbReference type="OrthoDB" id="4350422at2"/>
<feature type="transmembrane region" description="Helical" evidence="1">
    <location>
        <begin position="28"/>
        <end position="46"/>
    </location>
</feature>
<evidence type="ECO:0000259" key="2">
    <source>
        <dbReference type="Pfam" id="PF03703"/>
    </source>
</evidence>
<keyword evidence="1" id="KW-1133">Transmembrane helix</keyword>
<feature type="transmembrane region" description="Helical" evidence="1">
    <location>
        <begin position="52"/>
        <end position="72"/>
    </location>
</feature>
<keyword evidence="4" id="KW-1185">Reference proteome</keyword>
<name>A0A2A9EF39_9MICO</name>
<keyword evidence="1" id="KW-0812">Transmembrane</keyword>
<dbReference type="PANTHER" id="PTHR37938">
    <property type="entry name" value="BLL0215 PROTEIN"/>
    <property type="match status" value="1"/>
</dbReference>
<dbReference type="RefSeq" id="WP_098457978.1">
    <property type="nucleotide sequence ID" value="NZ_PDJH01000001.1"/>
</dbReference>
<feature type="domain" description="YdbS-like PH" evidence="2">
    <location>
        <begin position="77"/>
        <end position="152"/>
    </location>
</feature>
<comment type="caution">
    <text evidence="3">The sequence shown here is derived from an EMBL/GenBank/DDBJ whole genome shotgun (WGS) entry which is preliminary data.</text>
</comment>
<organism evidence="3 4">
    <name type="scientific">Flavimobilis soli</name>
    <dbReference type="NCBI Taxonomy" id="442709"/>
    <lineage>
        <taxon>Bacteria</taxon>
        <taxon>Bacillati</taxon>
        <taxon>Actinomycetota</taxon>
        <taxon>Actinomycetes</taxon>
        <taxon>Micrococcales</taxon>
        <taxon>Jonesiaceae</taxon>
        <taxon>Flavimobilis</taxon>
    </lineage>
</organism>
<evidence type="ECO:0000256" key="1">
    <source>
        <dbReference type="SAM" id="Phobius"/>
    </source>
</evidence>